<reference evidence="1 3" key="1">
    <citation type="journal article" date="2017" name="Nature">
        <title>The sunflower genome provides insights into oil metabolism, flowering and Asterid evolution.</title>
        <authorList>
            <person name="Badouin H."/>
            <person name="Gouzy J."/>
            <person name="Grassa C.J."/>
            <person name="Murat F."/>
            <person name="Staton S.E."/>
            <person name="Cottret L."/>
            <person name="Lelandais-Briere C."/>
            <person name="Owens G.L."/>
            <person name="Carrere S."/>
            <person name="Mayjonade B."/>
            <person name="Legrand L."/>
            <person name="Gill N."/>
            <person name="Kane N.C."/>
            <person name="Bowers J.E."/>
            <person name="Hubner S."/>
            <person name="Bellec A."/>
            <person name="Berard A."/>
            <person name="Berges H."/>
            <person name="Blanchet N."/>
            <person name="Boniface M.C."/>
            <person name="Brunel D."/>
            <person name="Catrice O."/>
            <person name="Chaidir N."/>
            <person name="Claudel C."/>
            <person name="Donnadieu C."/>
            <person name="Faraut T."/>
            <person name="Fievet G."/>
            <person name="Helmstetter N."/>
            <person name="King M."/>
            <person name="Knapp S.J."/>
            <person name="Lai Z."/>
            <person name="Le Paslier M.C."/>
            <person name="Lippi Y."/>
            <person name="Lorenzon L."/>
            <person name="Mandel J.R."/>
            <person name="Marage G."/>
            <person name="Marchand G."/>
            <person name="Marquand E."/>
            <person name="Bret-Mestries E."/>
            <person name="Morien E."/>
            <person name="Nambeesan S."/>
            <person name="Nguyen T."/>
            <person name="Pegot-Espagnet P."/>
            <person name="Pouilly N."/>
            <person name="Raftis F."/>
            <person name="Sallet E."/>
            <person name="Schiex T."/>
            <person name="Thomas J."/>
            <person name="Vandecasteele C."/>
            <person name="Vares D."/>
            <person name="Vear F."/>
            <person name="Vautrin S."/>
            <person name="Crespi M."/>
            <person name="Mangin B."/>
            <person name="Burke J.M."/>
            <person name="Salse J."/>
            <person name="Munos S."/>
            <person name="Vincourt P."/>
            <person name="Rieseberg L.H."/>
            <person name="Langlade N.B."/>
        </authorList>
    </citation>
    <scope>NUCLEOTIDE SEQUENCE [LARGE SCALE GENOMIC DNA]</scope>
    <source>
        <strain evidence="3">cv. SF193</strain>
        <tissue evidence="1">Leaves</tissue>
    </source>
</reference>
<accession>A0A251TKU7</accession>
<name>A0A251TKU7_HELAN</name>
<dbReference type="EMBL" id="CM007899">
    <property type="protein sequence ID" value="OTG11748.1"/>
    <property type="molecule type" value="Genomic_DNA"/>
</dbReference>
<dbReference type="InParanoid" id="A0A251TKU7"/>
<proteinExistence type="predicted"/>
<keyword evidence="3" id="KW-1185">Reference proteome</keyword>
<dbReference type="Proteomes" id="UP000215914">
    <property type="component" value="Chromosome 10"/>
</dbReference>
<dbReference type="OMA" id="CCERLMK"/>
<reference evidence="2" key="2">
    <citation type="submission" date="2017-02" db="EMBL/GenBank/DDBJ databases">
        <title>Sunflower complete genome.</title>
        <authorList>
            <person name="Langlade N."/>
            <person name="Munos S."/>
        </authorList>
    </citation>
    <scope>NUCLEOTIDE SEQUENCE [LARGE SCALE GENOMIC DNA]</scope>
    <source>
        <tissue evidence="2">Leaves</tissue>
    </source>
</reference>
<reference evidence="1" key="3">
    <citation type="submission" date="2020-06" db="EMBL/GenBank/DDBJ databases">
        <title>Helianthus annuus Genome sequencing and assembly Release 2.</title>
        <authorList>
            <person name="Gouzy J."/>
            <person name="Langlade N."/>
            <person name="Munos S."/>
        </authorList>
    </citation>
    <scope>NUCLEOTIDE SEQUENCE</scope>
    <source>
        <tissue evidence="1">Leaves</tissue>
    </source>
</reference>
<sequence length="247" mass="28102">MCYFIPLVTQRKKNKNLWFSYTDGIKTGDMDGNVGFHAILRRSYSCFIKDLAKQRKQLIRQHLNPVKSPYSQVCYETDLLFGLGSNSTFSYQTSCLDFSDQENMPPVNNNNKDQVTYMTVPDQPTEHGNFIEGGARKRHPKILGENKLLGNVAHQSGLQLGSTYNEICSYAAQHFARIREVLVERSLTTALNSGFLTPCCERLMKFMDMFVAHGEIDILQNERDSLQKRQKMSCSCLAEFKSVATSL</sequence>
<evidence type="ECO:0000313" key="1">
    <source>
        <dbReference type="EMBL" id="KAF5787116.1"/>
    </source>
</evidence>
<gene>
    <name evidence="2" type="ORF">HannXRQ_Chr10g0302211</name>
    <name evidence="1" type="ORF">HanXRQr2_Chr10g0449191</name>
</gene>
<evidence type="ECO:0000313" key="2">
    <source>
        <dbReference type="EMBL" id="OTG11748.1"/>
    </source>
</evidence>
<dbReference type="Gramene" id="mRNA:HanXRQr2_Chr10g0449191">
    <property type="protein sequence ID" value="mRNA:HanXRQr2_Chr10g0449191"/>
    <property type="gene ID" value="HanXRQr2_Chr10g0449191"/>
</dbReference>
<dbReference type="EMBL" id="MNCJ02000325">
    <property type="protein sequence ID" value="KAF5787116.1"/>
    <property type="molecule type" value="Genomic_DNA"/>
</dbReference>
<dbReference type="AlphaFoldDB" id="A0A251TKU7"/>
<protein>
    <submittedName>
        <fullName evidence="1 2">Dynamin superfamily</fullName>
    </submittedName>
</protein>
<organism evidence="2 3">
    <name type="scientific">Helianthus annuus</name>
    <name type="common">Common sunflower</name>
    <dbReference type="NCBI Taxonomy" id="4232"/>
    <lineage>
        <taxon>Eukaryota</taxon>
        <taxon>Viridiplantae</taxon>
        <taxon>Streptophyta</taxon>
        <taxon>Embryophyta</taxon>
        <taxon>Tracheophyta</taxon>
        <taxon>Spermatophyta</taxon>
        <taxon>Magnoliopsida</taxon>
        <taxon>eudicotyledons</taxon>
        <taxon>Gunneridae</taxon>
        <taxon>Pentapetalae</taxon>
        <taxon>asterids</taxon>
        <taxon>campanulids</taxon>
        <taxon>Asterales</taxon>
        <taxon>Asteraceae</taxon>
        <taxon>Asteroideae</taxon>
        <taxon>Heliantheae alliance</taxon>
        <taxon>Heliantheae</taxon>
        <taxon>Helianthus</taxon>
    </lineage>
</organism>
<evidence type="ECO:0000313" key="3">
    <source>
        <dbReference type="Proteomes" id="UP000215914"/>
    </source>
</evidence>